<dbReference type="EMBL" id="JBHULN010000016">
    <property type="protein sequence ID" value="MFD2573232.1"/>
    <property type="molecule type" value="Genomic_DNA"/>
</dbReference>
<comment type="caution">
    <text evidence="2">The sequence shown here is derived from an EMBL/GenBank/DDBJ whole genome shotgun (WGS) entry which is preliminary data.</text>
</comment>
<dbReference type="RefSeq" id="WP_381525829.1">
    <property type="nucleotide sequence ID" value="NZ_JBHULN010000016.1"/>
</dbReference>
<sequence length="77" mass="8439">MTKTGCSPETNKAFLSPWCYRGKPTIMAHQEKTNKNTKKVATKPAKVAGQLVLPKYARNESGITPPDLAPKAKKGRK</sequence>
<feature type="region of interest" description="Disordered" evidence="1">
    <location>
        <begin position="57"/>
        <end position="77"/>
    </location>
</feature>
<gene>
    <name evidence="2" type="ORF">ACFSUS_21495</name>
</gene>
<dbReference type="Proteomes" id="UP001597469">
    <property type="component" value="Unassembled WGS sequence"/>
</dbReference>
<evidence type="ECO:0000313" key="2">
    <source>
        <dbReference type="EMBL" id="MFD2573232.1"/>
    </source>
</evidence>
<organism evidence="2 3">
    <name type="scientific">Spirosoma soli</name>
    <dbReference type="NCBI Taxonomy" id="1770529"/>
    <lineage>
        <taxon>Bacteria</taxon>
        <taxon>Pseudomonadati</taxon>
        <taxon>Bacteroidota</taxon>
        <taxon>Cytophagia</taxon>
        <taxon>Cytophagales</taxon>
        <taxon>Cytophagaceae</taxon>
        <taxon>Spirosoma</taxon>
    </lineage>
</organism>
<reference evidence="3" key="1">
    <citation type="journal article" date="2019" name="Int. J. Syst. Evol. Microbiol.">
        <title>The Global Catalogue of Microorganisms (GCM) 10K type strain sequencing project: providing services to taxonomists for standard genome sequencing and annotation.</title>
        <authorList>
            <consortium name="The Broad Institute Genomics Platform"/>
            <consortium name="The Broad Institute Genome Sequencing Center for Infectious Disease"/>
            <person name="Wu L."/>
            <person name="Ma J."/>
        </authorList>
    </citation>
    <scope>NUCLEOTIDE SEQUENCE [LARGE SCALE GENOMIC DNA]</scope>
    <source>
        <strain evidence="3">KCTC 42805</strain>
    </source>
</reference>
<accession>A0ABW5MCG8</accession>
<evidence type="ECO:0000256" key="1">
    <source>
        <dbReference type="SAM" id="MobiDB-lite"/>
    </source>
</evidence>
<evidence type="ECO:0000313" key="3">
    <source>
        <dbReference type="Proteomes" id="UP001597469"/>
    </source>
</evidence>
<protein>
    <submittedName>
        <fullName evidence="2">Uncharacterized protein</fullName>
    </submittedName>
</protein>
<name>A0ABW5MCG8_9BACT</name>
<proteinExistence type="predicted"/>
<keyword evidence="3" id="KW-1185">Reference proteome</keyword>